<dbReference type="EMBL" id="JENY01000020">
    <property type="protein sequence ID" value="EXL04949.1"/>
    <property type="molecule type" value="Genomic_DNA"/>
</dbReference>
<sequence length="183" mass="20596">MRHKLFALAITAVLAITGATAANAAFDNPNKITVQDASGKEIGTFSIAQLKAEFSQQTYNTRTPWTQKDGKIAYRGPLLTDVLAKSGLAETPAIKVIAYDNFVSEIRMDEIRSYMPILAVERQCTQDDRVHDRCEADQEFRPISMVEKGPIFIVWPYEKLPDTYVPARNAIWVFFPVVLRAEK</sequence>
<dbReference type="RefSeq" id="WP_035027852.1">
    <property type="nucleotide sequence ID" value="NZ_KK073892.1"/>
</dbReference>
<dbReference type="eggNOG" id="COG3915">
    <property type="taxonomic scope" value="Bacteria"/>
</dbReference>
<reference evidence="2 3" key="1">
    <citation type="submission" date="2014-02" db="EMBL/GenBank/DDBJ databases">
        <title>Aquamicrobium defluvii Genome sequencing.</title>
        <authorList>
            <person name="Wang X."/>
        </authorList>
    </citation>
    <scope>NUCLEOTIDE SEQUENCE [LARGE SCALE GENOMIC DNA]</scope>
    <source>
        <strain evidence="2 3">W13Z1</strain>
    </source>
</reference>
<keyword evidence="1" id="KW-0732">Signal</keyword>
<proteinExistence type="predicted"/>
<evidence type="ECO:0008006" key="4">
    <source>
        <dbReference type="Google" id="ProtNLM"/>
    </source>
</evidence>
<gene>
    <name evidence="2" type="ORF">BG36_09075</name>
</gene>
<feature type="signal peptide" evidence="1">
    <location>
        <begin position="1"/>
        <end position="24"/>
    </location>
</feature>
<dbReference type="PATRIC" id="fig|69279.3.peg.2913"/>
<dbReference type="InterPro" id="IPR036374">
    <property type="entry name" value="OxRdtase_Mopterin-bd_sf"/>
</dbReference>
<protein>
    <recommendedName>
        <fullName evidence="4">Oxidoreductase molybdopterin-binding domain-containing protein</fullName>
    </recommendedName>
</protein>
<evidence type="ECO:0000313" key="3">
    <source>
        <dbReference type="Proteomes" id="UP000019849"/>
    </source>
</evidence>
<dbReference type="SUPFAM" id="SSF56524">
    <property type="entry name" value="Oxidoreductase molybdopterin-binding domain"/>
    <property type="match status" value="1"/>
</dbReference>
<name>A0A011T049_9HYPH</name>
<evidence type="ECO:0000256" key="1">
    <source>
        <dbReference type="SAM" id="SignalP"/>
    </source>
</evidence>
<feature type="chain" id="PRO_5001462625" description="Oxidoreductase molybdopterin-binding domain-containing protein" evidence="1">
    <location>
        <begin position="25"/>
        <end position="183"/>
    </location>
</feature>
<dbReference type="STRING" id="69279.BG36_09075"/>
<organism evidence="2 3">
    <name type="scientific">Aquamicrobium defluvii</name>
    <dbReference type="NCBI Taxonomy" id="69279"/>
    <lineage>
        <taxon>Bacteria</taxon>
        <taxon>Pseudomonadati</taxon>
        <taxon>Pseudomonadota</taxon>
        <taxon>Alphaproteobacteria</taxon>
        <taxon>Hyphomicrobiales</taxon>
        <taxon>Phyllobacteriaceae</taxon>
        <taxon>Aquamicrobium</taxon>
    </lineage>
</organism>
<evidence type="ECO:0000313" key="2">
    <source>
        <dbReference type="EMBL" id="EXL04949.1"/>
    </source>
</evidence>
<dbReference type="AlphaFoldDB" id="A0A011T049"/>
<accession>A0A011T049</accession>
<dbReference type="HOGENOM" id="CLU_1486538_0_0_5"/>
<dbReference type="Proteomes" id="UP000019849">
    <property type="component" value="Unassembled WGS sequence"/>
</dbReference>
<comment type="caution">
    <text evidence="2">The sequence shown here is derived from an EMBL/GenBank/DDBJ whole genome shotgun (WGS) entry which is preliminary data.</text>
</comment>